<dbReference type="PANTHER" id="PTHR42080:SF1">
    <property type="entry name" value="SRR1-LIKE DOMAIN-CONTAINING PROTEIN"/>
    <property type="match status" value="1"/>
</dbReference>
<name>A0A8H4UN79_9HYPO</name>
<dbReference type="OrthoDB" id="5318346at2759"/>
<dbReference type="Pfam" id="PF07985">
    <property type="entry name" value="SRR1"/>
    <property type="match status" value="1"/>
</dbReference>
<accession>A0A8H4UN79</accession>
<feature type="domain" description="SRR1-like" evidence="1">
    <location>
        <begin position="5"/>
        <end position="151"/>
    </location>
</feature>
<organism evidence="2 3">
    <name type="scientific">Fusarium zealandicum</name>
    <dbReference type="NCBI Taxonomy" id="1053134"/>
    <lineage>
        <taxon>Eukaryota</taxon>
        <taxon>Fungi</taxon>
        <taxon>Dikarya</taxon>
        <taxon>Ascomycota</taxon>
        <taxon>Pezizomycotina</taxon>
        <taxon>Sordariomycetes</taxon>
        <taxon>Hypocreomycetidae</taxon>
        <taxon>Hypocreales</taxon>
        <taxon>Nectriaceae</taxon>
        <taxon>Fusarium</taxon>
        <taxon>Fusarium staphyleae species complex</taxon>
    </lineage>
</organism>
<dbReference type="AlphaFoldDB" id="A0A8H4UN79"/>
<dbReference type="InterPro" id="IPR012942">
    <property type="entry name" value="SRR1-like"/>
</dbReference>
<protein>
    <recommendedName>
        <fullName evidence="1">SRR1-like domain-containing protein</fullName>
    </recommendedName>
</protein>
<proteinExistence type="predicted"/>
<reference evidence="2" key="2">
    <citation type="submission" date="2020-05" db="EMBL/GenBank/DDBJ databases">
        <authorList>
            <person name="Kim H.-S."/>
            <person name="Proctor R.H."/>
            <person name="Brown D.W."/>
        </authorList>
    </citation>
    <scope>NUCLEOTIDE SEQUENCE</scope>
    <source>
        <strain evidence="2">NRRL 22465</strain>
    </source>
</reference>
<comment type="caution">
    <text evidence="2">The sequence shown here is derived from an EMBL/GenBank/DDBJ whole genome shotgun (WGS) entry which is preliminary data.</text>
</comment>
<dbReference type="PANTHER" id="PTHR42080">
    <property type="entry name" value="SRR1 DOMAIN-CONTAINING PROTEIN"/>
    <property type="match status" value="1"/>
</dbReference>
<reference evidence="2" key="1">
    <citation type="journal article" date="2020" name="BMC Genomics">
        <title>Correction to: Identification and distribution of gene clusters required for synthesis of sphingolipid metabolism inhibitors in diverse species of the filamentous fungus Fusarium.</title>
        <authorList>
            <person name="Kim H.S."/>
            <person name="Lohmar J.M."/>
            <person name="Busman M."/>
            <person name="Brown D.W."/>
            <person name="Naumann T.A."/>
            <person name="Divon H.H."/>
            <person name="Lysoe E."/>
            <person name="Uhlig S."/>
            <person name="Proctor R.H."/>
        </authorList>
    </citation>
    <scope>NUCLEOTIDE SEQUENCE</scope>
    <source>
        <strain evidence="2">NRRL 22465</strain>
    </source>
</reference>
<dbReference type="Proteomes" id="UP000635477">
    <property type="component" value="Unassembled WGS sequence"/>
</dbReference>
<evidence type="ECO:0000259" key="1">
    <source>
        <dbReference type="Pfam" id="PF07985"/>
    </source>
</evidence>
<sequence>MSARNRPRITKAVSLGLGSLLPSKDQQRRIKQLVIFMAIASHLNLPLTDKRPLILYAQEPTFTSTDEAFLQSLGIHILKTPSTLELGEAGRVIDGETLVYSPFLTVNTYKLLLGPSSQVTIPSLDPWDHIPMLVGDDFNALRLKWEKRTAEHRDVEGLLKAIKFGNYRRRAVNSEGFWQDTDRTFPMALYWIQSFSRDSGSALSPVTGRKKQQTR</sequence>
<dbReference type="EMBL" id="JABEYC010000248">
    <property type="protein sequence ID" value="KAF4980222.1"/>
    <property type="molecule type" value="Genomic_DNA"/>
</dbReference>
<keyword evidence="3" id="KW-1185">Reference proteome</keyword>
<gene>
    <name evidence="2" type="ORF">FZEAL_3733</name>
</gene>
<evidence type="ECO:0000313" key="2">
    <source>
        <dbReference type="EMBL" id="KAF4980222.1"/>
    </source>
</evidence>
<evidence type="ECO:0000313" key="3">
    <source>
        <dbReference type="Proteomes" id="UP000635477"/>
    </source>
</evidence>